<name>A0A0D9VAR7_9ORYZ</name>
<dbReference type="PANTHER" id="PTHR34480">
    <property type="entry name" value="OS01G0967800 PROTEIN-RELATED"/>
    <property type="match status" value="1"/>
</dbReference>
<reference evidence="2" key="3">
    <citation type="submission" date="2015-04" db="UniProtKB">
        <authorList>
            <consortium name="EnsemblPlants"/>
        </authorList>
    </citation>
    <scope>IDENTIFICATION</scope>
</reference>
<protein>
    <submittedName>
        <fullName evidence="2">Uncharacterized protein</fullName>
    </submittedName>
</protein>
<reference evidence="3" key="2">
    <citation type="submission" date="2013-12" db="EMBL/GenBank/DDBJ databases">
        <authorList>
            <person name="Yu Y."/>
            <person name="Lee S."/>
            <person name="de Baynast K."/>
            <person name="Wissotski M."/>
            <person name="Liu L."/>
            <person name="Talag J."/>
            <person name="Goicoechea J."/>
            <person name="Angelova A."/>
            <person name="Jetty R."/>
            <person name="Kudrna D."/>
            <person name="Golser W."/>
            <person name="Rivera L."/>
            <person name="Zhang J."/>
            <person name="Wing R."/>
        </authorList>
    </citation>
    <scope>NUCLEOTIDE SEQUENCE</scope>
</reference>
<feature type="compositionally biased region" description="Basic and acidic residues" evidence="1">
    <location>
        <begin position="14"/>
        <end position="32"/>
    </location>
</feature>
<dbReference type="AlphaFoldDB" id="A0A0D9VAR7"/>
<feature type="compositionally biased region" description="Polar residues" evidence="1">
    <location>
        <begin position="40"/>
        <end position="52"/>
    </location>
</feature>
<keyword evidence="3" id="KW-1185">Reference proteome</keyword>
<dbReference type="HOGENOM" id="CLU_527204_0_0_1"/>
<evidence type="ECO:0000313" key="3">
    <source>
        <dbReference type="Proteomes" id="UP000032180"/>
    </source>
</evidence>
<reference evidence="2 3" key="1">
    <citation type="submission" date="2012-08" db="EMBL/GenBank/DDBJ databases">
        <title>Oryza genome evolution.</title>
        <authorList>
            <person name="Wing R.A."/>
        </authorList>
    </citation>
    <scope>NUCLEOTIDE SEQUENCE</scope>
</reference>
<evidence type="ECO:0000313" key="2">
    <source>
        <dbReference type="EnsemblPlants" id="LPERR01G39600.1"/>
    </source>
</evidence>
<feature type="region of interest" description="Disordered" evidence="1">
    <location>
        <begin position="1"/>
        <end position="69"/>
    </location>
</feature>
<proteinExistence type="predicted"/>
<dbReference type="Proteomes" id="UP000032180">
    <property type="component" value="Chromosome 1"/>
</dbReference>
<sequence>MPLKKRNAVPRGWEGTRKKKIDETTEIDEGKKIRAGAPTPSLSPLQPNTPASSVDIDDLHTRPNSNASSSVHVWTRAWGNNMWLEHSGYSSSSSDITLVWTAAGAPPATTNLPLQSSHTTHKKKKGPIYASTYALPREGTQVYTSAEQMESAVRELSKLGMGEDITSEEFQAYKDQLSCGPPYHDPNVKFTPAQAYELELRHALYRLKAYKLHLFHLINYHHCVYICCLHLVHGSFNLMHAMLDATLYEQLSQGVSEDKLHYDTLKDYYPPDVLEQEEYFLRFQRDGTLDWSFYPDYCSIADLDDYQRLVPHNSLLDISFLSEYDEWDDYREFLHSYEVEQEYANFCDELSKKLKWLDAYVLVEMPLWDGISTRAYYQVVKIATGFPKIPIYLAHRAYYDYLYSVRFDIEWYNEKSFRDALDEVYKLNKFPLRQCRLKSALEVDSSWFEKEYYTCTANLTEEVAEDEARQFILESLKKLRVKPKYYEQYVKKKIEIARKIGLIPEVRSQGNILISGL</sequence>
<organism evidence="2 3">
    <name type="scientific">Leersia perrieri</name>
    <dbReference type="NCBI Taxonomy" id="77586"/>
    <lineage>
        <taxon>Eukaryota</taxon>
        <taxon>Viridiplantae</taxon>
        <taxon>Streptophyta</taxon>
        <taxon>Embryophyta</taxon>
        <taxon>Tracheophyta</taxon>
        <taxon>Spermatophyta</taxon>
        <taxon>Magnoliopsida</taxon>
        <taxon>Liliopsida</taxon>
        <taxon>Poales</taxon>
        <taxon>Poaceae</taxon>
        <taxon>BOP clade</taxon>
        <taxon>Oryzoideae</taxon>
        <taxon>Oryzeae</taxon>
        <taxon>Oryzinae</taxon>
        <taxon>Leersia</taxon>
    </lineage>
</organism>
<dbReference type="EnsemblPlants" id="LPERR01G39600.1">
    <property type="protein sequence ID" value="LPERR01G39600.1"/>
    <property type="gene ID" value="LPERR01G39600"/>
</dbReference>
<dbReference type="Gramene" id="LPERR01G39600.1">
    <property type="protein sequence ID" value="LPERR01G39600.1"/>
    <property type="gene ID" value="LPERR01G39600"/>
</dbReference>
<accession>A0A0D9VAR7</accession>
<evidence type="ECO:0000256" key="1">
    <source>
        <dbReference type="SAM" id="MobiDB-lite"/>
    </source>
</evidence>
<dbReference type="PANTHER" id="PTHR34480:SF14">
    <property type="entry name" value="OS01G0967800 PROTEIN"/>
    <property type="match status" value="1"/>
</dbReference>